<evidence type="ECO:0000259" key="7">
    <source>
        <dbReference type="Pfam" id="PF08546"/>
    </source>
</evidence>
<protein>
    <recommendedName>
        <fullName evidence="2">2-dehydropantoate 2-reductase</fullName>
        <ecNumber evidence="2">1.1.1.169</ecNumber>
    </recommendedName>
    <alternativeName>
        <fullName evidence="5">Ketopantoate reductase</fullName>
    </alternativeName>
</protein>
<gene>
    <name evidence="8" type="ORF">CARN1_1769</name>
</gene>
<comment type="similarity">
    <text evidence="1">Belongs to the ketopantoate reductase family.</text>
</comment>
<dbReference type="SUPFAM" id="SSF51735">
    <property type="entry name" value="NAD(P)-binding Rossmann-fold domains"/>
    <property type="match status" value="1"/>
</dbReference>
<evidence type="ECO:0000256" key="2">
    <source>
        <dbReference type="ARBA" id="ARBA00013014"/>
    </source>
</evidence>
<evidence type="ECO:0000313" key="8">
    <source>
        <dbReference type="EMBL" id="CBH74666.1"/>
    </source>
</evidence>
<evidence type="ECO:0000256" key="5">
    <source>
        <dbReference type="ARBA" id="ARBA00032024"/>
    </source>
</evidence>
<comment type="caution">
    <text evidence="8">The sequence shown here is derived from an EMBL/GenBank/DDBJ whole genome shotgun (WGS) entry which is preliminary data.</text>
</comment>
<keyword evidence="4 8" id="KW-0560">Oxidoreductase</keyword>
<name>E6PDY1_9ZZZZ</name>
<feature type="domain" description="Ketopantoate reductase C-terminal" evidence="7">
    <location>
        <begin position="182"/>
        <end position="305"/>
    </location>
</feature>
<dbReference type="FunFam" id="1.10.1040.10:FF:000017">
    <property type="entry name" value="2-dehydropantoate 2-reductase"/>
    <property type="match status" value="1"/>
</dbReference>
<dbReference type="Gene3D" id="3.40.50.720">
    <property type="entry name" value="NAD(P)-binding Rossmann-like Domain"/>
    <property type="match status" value="1"/>
</dbReference>
<dbReference type="Pfam" id="PF02558">
    <property type="entry name" value="ApbA"/>
    <property type="match status" value="1"/>
</dbReference>
<accession>E6PDY1</accession>
<dbReference type="PANTHER" id="PTHR43765">
    <property type="entry name" value="2-DEHYDROPANTOATE 2-REDUCTASE-RELATED"/>
    <property type="match status" value="1"/>
</dbReference>
<evidence type="ECO:0000256" key="3">
    <source>
        <dbReference type="ARBA" id="ARBA00022857"/>
    </source>
</evidence>
<dbReference type="EC" id="1.1.1.169" evidence="2"/>
<sequence length="317" mass="33004">MHRDNPDSRPRIGLIGGGSMGSLFGRHLAEIADVTIMESNEAVRAGLEREGLRVNDAEPRKIRVATRARELFSSDVLFLFVKAVDTLRALRPFAGELNPTTAIVSLQNGVGNEDAIKTALGGAVPVILGVTTESAETIAPGAVRSSEQGMTLIGSAGASAATAQAVATLLSKGGLRAAVVYDIKPHLWGKLVANAAVNALSAILDCTAGDILREPDAARLAESLAEEAAAVAAALKISLPFANPWQYVTDVIAVGAESKSSMAFDLELGNKSEIDHLNGAVVALGRRAGVATPFNEAIVRLMKSLESLRARKGALPV</sequence>
<dbReference type="InterPro" id="IPR013752">
    <property type="entry name" value="KPA_reductase"/>
</dbReference>
<dbReference type="InterPro" id="IPR050838">
    <property type="entry name" value="Ketopantoate_reductase"/>
</dbReference>
<evidence type="ECO:0000256" key="1">
    <source>
        <dbReference type="ARBA" id="ARBA00007870"/>
    </source>
</evidence>
<dbReference type="SUPFAM" id="SSF48179">
    <property type="entry name" value="6-phosphogluconate dehydrogenase C-terminal domain-like"/>
    <property type="match status" value="1"/>
</dbReference>
<dbReference type="EMBL" id="CABL01000002">
    <property type="protein sequence ID" value="CBH74666.1"/>
    <property type="molecule type" value="Genomic_DNA"/>
</dbReference>
<proteinExistence type="inferred from homology"/>
<dbReference type="GO" id="GO:0008677">
    <property type="term" value="F:2-dehydropantoate 2-reductase activity"/>
    <property type="evidence" value="ECO:0007669"/>
    <property type="project" value="UniProtKB-EC"/>
</dbReference>
<dbReference type="GO" id="GO:0050661">
    <property type="term" value="F:NADP binding"/>
    <property type="evidence" value="ECO:0007669"/>
    <property type="project" value="TreeGrafter"/>
</dbReference>
<dbReference type="InterPro" id="IPR003710">
    <property type="entry name" value="ApbA"/>
</dbReference>
<evidence type="ECO:0000259" key="6">
    <source>
        <dbReference type="Pfam" id="PF02558"/>
    </source>
</evidence>
<keyword evidence="3" id="KW-0521">NADP</keyword>
<feature type="domain" description="Ketopantoate reductase N-terminal" evidence="6">
    <location>
        <begin position="12"/>
        <end position="155"/>
    </location>
</feature>
<dbReference type="InterPro" id="IPR036291">
    <property type="entry name" value="NAD(P)-bd_dom_sf"/>
</dbReference>
<dbReference type="PANTHER" id="PTHR43765:SF2">
    <property type="entry name" value="2-DEHYDROPANTOATE 2-REDUCTASE"/>
    <property type="match status" value="1"/>
</dbReference>
<dbReference type="GO" id="GO:0015940">
    <property type="term" value="P:pantothenate biosynthetic process"/>
    <property type="evidence" value="ECO:0007669"/>
    <property type="project" value="InterPro"/>
</dbReference>
<dbReference type="InterPro" id="IPR008927">
    <property type="entry name" value="6-PGluconate_DH-like_C_sf"/>
</dbReference>
<dbReference type="Pfam" id="PF08546">
    <property type="entry name" value="ApbA_C"/>
    <property type="match status" value="1"/>
</dbReference>
<reference evidence="8" key="1">
    <citation type="submission" date="2009-10" db="EMBL/GenBank/DDBJ databases">
        <title>Diversity of trophic interactions inside an arsenic-rich microbial ecosystem.</title>
        <authorList>
            <person name="Bertin P.N."/>
            <person name="Heinrich-Salmeron A."/>
            <person name="Pelletier E."/>
            <person name="Goulhen-Chollet F."/>
            <person name="Arsene-Ploetze F."/>
            <person name="Gallien S."/>
            <person name="Calteau A."/>
            <person name="Vallenet D."/>
            <person name="Casiot C."/>
            <person name="Chane-Woon-Ming B."/>
            <person name="Giloteaux L."/>
            <person name="Barakat M."/>
            <person name="Bonnefoy V."/>
            <person name="Bruneel O."/>
            <person name="Chandler M."/>
            <person name="Cleiss J."/>
            <person name="Duran R."/>
            <person name="Elbaz-Poulichet F."/>
            <person name="Fonknechten N."/>
            <person name="Lauga B."/>
            <person name="Mornico D."/>
            <person name="Ortet P."/>
            <person name="Schaeffer C."/>
            <person name="Siguier P."/>
            <person name="Alexander Thil Smith A."/>
            <person name="Van Dorsselaer A."/>
            <person name="Weissenbach J."/>
            <person name="Medigue C."/>
            <person name="Le Paslier D."/>
        </authorList>
    </citation>
    <scope>NUCLEOTIDE SEQUENCE</scope>
</reference>
<dbReference type="AlphaFoldDB" id="E6PDY1"/>
<evidence type="ECO:0000256" key="4">
    <source>
        <dbReference type="ARBA" id="ARBA00023002"/>
    </source>
</evidence>
<dbReference type="Gene3D" id="1.10.1040.10">
    <property type="entry name" value="N-(1-d-carboxylethyl)-l-norvaline Dehydrogenase, domain 2"/>
    <property type="match status" value="1"/>
</dbReference>
<dbReference type="GO" id="GO:0005737">
    <property type="term" value="C:cytoplasm"/>
    <property type="evidence" value="ECO:0007669"/>
    <property type="project" value="TreeGrafter"/>
</dbReference>
<dbReference type="InterPro" id="IPR013332">
    <property type="entry name" value="KPR_N"/>
</dbReference>
<dbReference type="NCBIfam" id="TIGR00745">
    <property type="entry name" value="apbA_panE"/>
    <property type="match status" value="1"/>
</dbReference>
<dbReference type="InterPro" id="IPR013328">
    <property type="entry name" value="6PGD_dom2"/>
</dbReference>
<organism evidence="8">
    <name type="scientific">mine drainage metagenome</name>
    <dbReference type="NCBI Taxonomy" id="410659"/>
    <lineage>
        <taxon>unclassified sequences</taxon>
        <taxon>metagenomes</taxon>
        <taxon>ecological metagenomes</taxon>
    </lineage>
</organism>